<dbReference type="Pfam" id="PF17959">
    <property type="entry name" value="EF-hand_14"/>
    <property type="match status" value="1"/>
</dbReference>
<sequence>MVDWCYDAATRRSGGVGRGIIGGRNSCGDRNVSTLALSETGLRKTDPRLKELRNNLMEVHTSMDDPRHSPPSSSVLDRATFKRDRHGRSQSPSVNGSPRRSLPIISPTSRWLDRQQFKKYALDCQQGSHFGTCNACFHTLAA</sequence>
<dbReference type="OrthoDB" id="9995210at2759"/>
<organism evidence="3 4">
    <name type="scientific">Portunus trituberculatus</name>
    <name type="common">Swimming crab</name>
    <name type="synonym">Neptunus trituberculatus</name>
    <dbReference type="NCBI Taxonomy" id="210409"/>
    <lineage>
        <taxon>Eukaryota</taxon>
        <taxon>Metazoa</taxon>
        <taxon>Ecdysozoa</taxon>
        <taxon>Arthropoda</taxon>
        <taxon>Crustacea</taxon>
        <taxon>Multicrustacea</taxon>
        <taxon>Malacostraca</taxon>
        <taxon>Eumalacostraca</taxon>
        <taxon>Eucarida</taxon>
        <taxon>Decapoda</taxon>
        <taxon>Pleocyemata</taxon>
        <taxon>Brachyura</taxon>
        <taxon>Eubrachyura</taxon>
        <taxon>Portunoidea</taxon>
        <taxon>Portunidae</taxon>
        <taxon>Portuninae</taxon>
        <taxon>Portunus</taxon>
    </lineage>
</organism>
<reference evidence="3 4" key="1">
    <citation type="submission" date="2019-05" db="EMBL/GenBank/DDBJ databases">
        <title>Another draft genome of Portunus trituberculatus and its Hox gene families provides insights of decapod evolution.</title>
        <authorList>
            <person name="Jeong J.-H."/>
            <person name="Song I."/>
            <person name="Kim S."/>
            <person name="Choi T."/>
            <person name="Kim D."/>
            <person name="Ryu S."/>
            <person name="Kim W."/>
        </authorList>
    </citation>
    <scope>NUCLEOTIDE SEQUENCE [LARGE SCALE GENOMIC DNA]</scope>
    <source>
        <tissue evidence="3">Muscle</tissue>
    </source>
</reference>
<proteinExistence type="predicted"/>
<dbReference type="Proteomes" id="UP000324222">
    <property type="component" value="Unassembled WGS sequence"/>
</dbReference>
<dbReference type="AlphaFoldDB" id="A0A5B7EEF3"/>
<gene>
    <name evidence="3" type="ORF">E2C01_025071</name>
</gene>
<dbReference type="EMBL" id="VSRR010002502">
    <property type="protein sequence ID" value="MPC31775.1"/>
    <property type="molecule type" value="Genomic_DNA"/>
</dbReference>
<feature type="region of interest" description="Disordered" evidence="1">
    <location>
        <begin position="58"/>
        <end position="106"/>
    </location>
</feature>
<dbReference type="Gene3D" id="1.10.238.210">
    <property type="match status" value="1"/>
</dbReference>
<accession>A0A5B7EEF3</accession>
<feature type="compositionally biased region" description="Polar residues" evidence="1">
    <location>
        <begin position="89"/>
        <end position="98"/>
    </location>
</feature>
<evidence type="ECO:0000313" key="4">
    <source>
        <dbReference type="Proteomes" id="UP000324222"/>
    </source>
</evidence>
<protein>
    <recommendedName>
        <fullName evidence="2">Glutaminase EF-hand domain-containing protein</fullName>
    </recommendedName>
</protein>
<feature type="domain" description="Glutaminase EF-hand" evidence="2">
    <location>
        <begin position="36"/>
        <end position="83"/>
    </location>
</feature>
<evidence type="ECO:0000313" key="3">
    <source>
        <dbReference type="EMBL" id="MPC31775.1"/>
    </source>
</evidence>
<comment type="caution">
    <text evidence="3">The sequence shown here is derived from an EMBL/GenBank/DDBJ whole genome shotgun (WGS) entry which is preliminary data.</text>
</comment>
<keyword evidence="4" id="KW-1185">Reference proteome</keyword>
<dbReference type="InterPro" id="IPR041541">
    <property type="entry name" value="Glutaminase_EF-hand"/>
</dbReference>
<evidence type="ECO:0000256" key="1">
    <source>
        <dbReference type="SAM" id="MobiDB-lite"/>
    </source>
</evidence>
<name>A0A5B7EEF3_PORTR</name>
<evidence type="ECO:0000259" key="2">
    <source>
        <dbReference type="Pfam" id="PF17959"/>
    </source>
</evidence>